<reference evidence="3 4" key="1">
    <citation type="journal article" date="2016" name="Sci. Rep.">
        <title>Metabolic traits of an uncultured archaeal lineage -MSBL1- from brine pools of the Red Sea.</title>
        <authorList>
            <person name="Mwirichia R."/>
            <person name="Alam I."/>
            <person name="Rashid M."/>
            <person name="Vinu M."/>
            <person name="Ba-Alawi W."/>
            <person name="Anthony Kamau A."/>
            <person name="Kamanda Ngugi D."/>
            <person name="Goker M."/>
            <person name="Klenk H.P."/>
            <person name="Bajic V."/>
            <person name="Stingl U."/>
        </authorList>
    </citation>
    <scope>NUCLEOTIDE SEQUENCE [LARGE SCALE GENOMIC DNA]</scope>
    <source>
        <strain evidence="3">SCGC-AAA261C02</strain>
    </source>
</reference>
<organism evidence="3 4">
    <name type="scientific">candidate division MSBL1 archaeon SCGC-AAA261C02</name>
    <dbReference type="NCBI Taxonomy" id="1698272"/>
    <lineage>
        <taxon>Archaea</taxon>
        <taxon>Methanobacteriati</taxon>
        <taxon>Methanobacteriota</taxon>
        <taxon>candidate division MSBL1</taxon>
    </lineage>
</organism>
<dbReference type="Gene3D" id="2.60.120.10">
    <property type="entry name" value="Jelly Rolls"/>
    <property type="match status" value="1"/>
</dbReference>
<dbReference type="EMBL" id="LHXW01000055">
    <property type="protein sequence ID" value="KXA99267.1"/>
    <property type="molecule type" value="Genomic_DNA"/>
</dbReference>
<gene>
    <name evidence="3" type="ORF">AKJ42_03470</name>
</gene>
<dbReference type="InterPro" id="IPR011051">
    <property type="entry name" value="RmlC_Cupin_sf"/>
</dbReference>
<evidence type="ECO:0008006" key="5">
    <source>
        <dbReference type="Google" id="ProtNLM"/>
    </source>
</evidence>
<dbReference type="Gene3D" id="3.90.550.10">
    <property type="entry name" value="Spore Coat Polysaccharide Biosynthesis Protein SpsA, Chain A"/>
    <property type="match status" value="1"/>
</dbReference>
<dbReference type="InterPro" id="IPR029044">
    <property type="entry name" value="Nucleotide-diphossugar_trans"/>
</dbReference>
<evidence type="ECO:0000259" key="2">
    <source>
        <dbReference type="Pfam" id="PF07883"/>
    </source>
</evidence>
<keyword evidence="4" id="KW-1185">Reference proteome</keyword>
<dbReference type="Pfam" id="PF07883">
    <property type="entry name" value="Cupin_2"/>
    <property type="match status" value="1"/>
</dbReference>
<evidence type="ECO:0000313" key="4">
    <source>
        <dbReference type="Proteomes" id="UP000070520"/>
    </source>
</evidence>
<dbReference type="Proteomes" id="UP000070520">
    <property type="component" value="Unassembled WGS sequence"/>
</dbReference>
<feature type="domain" description="Nucleotidyl transferase" evidence="1">
    <location>
        <begin position="2"/>
        <end position="228"/>
    </location>
</feature>
<dbReference type="InterPro" id="IPR005835">
    <property type="entry name" value="NTP_transferase_dom"/>
</dbReference>
<dbReference type="AlphaFoldDB" id="A0A133UYM8"/>
<dbReference type="SUPFAM" id="SSF51182">
    <property type="entry name" value="RmlC-like cupins"/>
    <property type="match status" value="1"/>
</dbReference>
<sequence>MKGLILAAGFETHLGPIEQEMPRSMIMINGDTALNHLVKRLDNVDIEPLIVANEKFKEFFKSYDNVIIEETRTNEEKLGPVSTIYQIVENRAIDEDIFVLASDNYFSQGFGDFLNYYSGKPTIGVTYIGSKPELKPNEMGTLGFNGCDQYPPPSGDFEITELRGKSREPISNYIATGAYLLPKSVFPYLKEFCEGKKEDSLGGLIDYFLNEDIEVRGYYFSGEWCDVSDRSYLQALVEGNLVKSDDRYIVVDRKIGGLVFSITILHPGKATGGHSHEKAGEVYFFAEGEGVLELDGEKRSVKSGDAIPIIPGQFHRVYNTSDTDLVFLCAFEKYGERG</sequence>
<evidence type="ECO:0000259" key="1">
    <source>
        <dbReference type="Pfam" id="PF00483"/>
    </source>
</evidence>
<proteinExistence type="predicted"/>
<dbReference type="PANTHER" id="PTHR42883">
    <property type="entry name" value="GLUCOSE-1-PHOSPHATE THYMIDYLTRANSFERASE"/>
    <property type="match status" value="1"/>
</dbReference>
<name>A0A133UYM8_9EURY</name>
<dbReference type="Pfam" id="PF00483">
    <property type="entry name" value="NTP_transferase"/>
    <property type="match status" value="1"/>
</dbReference>
<evidence type="ECO:0000313" key="3">
    <source>
        <dbReference type="EMBL" id="KXA99267.1"/>
    </source>
</evidence>
<dbReference type="PANTHER" id="PTHR42883:SF2">
    <property type="entry name" value="THYMIDYLYLTRANSFERASE"/>
    <property type="match status" value="1"/>
</dbReference>
<protein>
    <recommendedName>
        <fullName evidence="5">Nucleotidyl transferase domain-containing protein</fullName>
    </recommendedName>
</protein>
<dbReference type="InterPro" id="IPR013096">
    <property type="entry name" value="Cupin_2"/>
</dbReference>
<comment type="caution">
    <text evidence="3">The sequence shown here is derived from an EMBL/GenBank/DDBJ whole genome shotgun (WGS) entry which is preliminary data.</text>
</comment>
<dbReference type="SUPFAM" id="SSF53448">
    <property type="entry name" value="Nucleotide-diphospho-sugar transferases"/>
    <property type="match status" value="1"/>
</dbReference>
<feature type="domain" description="Cupin type-2" evidence="2">
    <location>
        <begin position="263"/>
        <end position="331"/>
    </location>
</feature>
<accession>A0A133UYM8</accession>
<dbReference type="InterPro" id="IPR014710">
    <property type="entry name" value="RmlC-like_jellyroll"/>
</dbReference>